<organism evidence="8">
    <name type="scientific">marine sediment metagenome</name>
    <dbReference type="NCBI Taxonomy" id="412755"/>
    <lineage>
        <taxon>unclassified sequences</taxon>
        <taxon>metagenomes</taxon>
        <taxon>ecological metagenomes</taxon>
    </lineage>
</organism>
<dbReference type="InterPro" id="IPR007644">
    <property type="entry name" value="RNA_pol_bsu_protrusion"/>
</dbReference>
<dbReference type="EMBL" id="BARS01005619">
    <property type="protein sequence ID" value="GAF76123.1"/>
    <property type="molecule type" value="Genomic_DNA"/>
</dbReference>
<dbReference type="InterPro" id="IPR015712">
    <property type="entry name" value="DNA-dir_RNA_pol_su2"/>
</dbReference>
<accession>X0S4Z0</accession>
<feature type="domain" description="RNA polymerase beta subunit protrusion" evidence="7">
    <location>
        <begin position="31"/>
        <end position="360"/>
    </location>
</feature>
<evidence type="ECO:0000256" key="4">
    <source>
        <dbReference type="ARBA" id="ARBA00022695"/>
    </source>
</evidence>
<dbReference type="AlphaFoldDB" id="X0S4Z0"/>
<proteinExistence type="predicted"/>
<reference evidence="8" key="1">
    <citation type="journal article" date="2014" name="Front. Microbiol.">
        <title>High frequency of phylogenetically diverse reductive dehalogenase-homologous genes in deep subseafloor sedimentary metagenomes.</title>
        <authorList>
            <person name="Kawai M."/>
            <person name="Futagami T."/>
            <person name="Toyoda A."/>
            <person name="Takaki Y."/>
            <person name="Nishi S."/>
            <person name="Hori S."/>
            <person name="Arai W."/>
            <person name="Tsubouchi T."/>
            <person name="Morono Y."/>
            <person name="Uchiyama I."/>
            <person name="Ito T."/>
            <person name="Fujiyama A."/>
            <person name="Inagaki F."/>
            <person name="Takami H."/>
        </authorList>
    </citation>
    <scope>NUCLEOTIDE SEQUENCE</scope>
    <source>
        <strain evidence="8">Expedition CK06-06</strain>
    </source>
</reference>
<dbReference type="GO" id="GO:0032549">
    <property type="term" value="F:ribonucleoside binding"/>
    <property type="evidence" value="ECO:0007669"/>
    <property type="project" value="InterPro"/>
</dbReference>
<keyword evidence="4" id="KW-0548">Nucleotidyltransferase</keyword>
<dbReference type="PANTHER" id="PTHR20856">
    <property type="entry name" value="DNA-DIRECTED RNA POLYMERASE I SUBUNIT 2"/>
    <property type="match status" value="1"/>
</dbReference>
<evidence type="ECO:0000256" key="1">
    <source>
        <dbReference type="ARBA" id="ARBA00012418"/>
    </source>
</evidence>
<feature type="non-terminal residue" evidence="8">
    <location>
        <position position="420"/>
    </location>
</feature>
<feature type="region of interest" description="Disordered" evidence="6">
    <location>
        <begin position="121"/>
        <end position="145"/>
    </location>
</feature>
<dbReference type="InterPro" id="IPR037034">
    <property type="entry name" value="RNA_pol_Rpb2_2_sf"/>
</dbReference>
<dbReference type="Pfam" id="PF04563">
    <property type="entry name" value="RNA_pol_Rpb2_1"/>
    <property type="match status" value="1"/>
</dbReference>
<evidence type="ECO:0000259" key="7">
    <source>
        <dbReference type="Pfam" id="PF04563"/>
    </source>
</evidence>
<keyword evidence="3" id="KW-0808">Transferase</keyword>
<feature type="compositionally biased region" description="Acidic residues" evidence="6">
    <location>
        <begin position="121"/>
        <end position="142"/>
    </location>
</feature>
<keyword evidence="2" id="KW-0240">DNA-directed RNA polymerase</keyword>
<dbReference type="GO" id="GO:0003899">
    <property type="term" value="F:DNA-directed RNA polymerase activity"/>
    <property type="evidence" value="ECO:0007669"/>
    <property type="project" value="UniProtKB-EC"/>
</dbReference>
<dbReference type="Gene3D" id="3.90.1110.10">
    <property type="entry name" value="RNA polymerase Rpb2, domain 2"/>
    <property type="match status" value="1"/>
</dbReference>
<dbReference type="GO" id="GO:0000428">
    <property type="term" value="C:DNA-directed RNA polymerase complex"/>
    <property type="evidence" value="ECO:0007669"/>
    <property type="project" value="UniProtKB-KW"/>
</dbReference>
<evidence type="ECO:0000313" key="8">
    <source>
        <dbReference type="EMBL" id="GAF76123.1"/>
    </source>
</evidence>
<evidence type="ECO:0000256" key="5">
    <source>
        <dbReference type="ARBA" id="ARBA00023163"/>
    </source>
</evidence>
<sequence>MSIVPLSDEPREQLDKAHLWKIFQSHYDQHGLARHQIDGVNDFYENGIASILRDEPDIVVEKPNLIYRVSLSDPYLPGPTVMEEGLNLKSDRDPAECRLRHLTYDSPLTVTVTETIIEAEEAPLELSDGDEDQVEEKEEDREATEQLVDESRAIAKVADAKDVTYKKKEAETESPDQAGVRWKKPVVRTYTRVQLAKVPIMLRSSRCRLSGYTPDERIDHGEDEWDHGGYFLIRGRERVLVAQTRAIYNKVIVKKGKADKKLKYTADIRSMSEETGHSVSVTASIAEDNRILTFTLPYIKDQIPMGVVFRALGVETVDELTDVIGLYTPKAVRYIRTIVRDGFRAEVRSQESAIKFISKYCNQSGAKESEKPAYAWQVVDGELFPHLGVATHKEKIYFLGHIVKKLLLVQLGFRSLDNRD</sequence>
<comment type="caution">
    <text evidence="8">The sequence shown here is derived from an EMBL/GenBank/DDBJ whole genome shotgun (WGS) entry which is preliminary data.</text>
</comment>
<dbReference type="SUPFAM" id="SSF64484">
    <property type="entry name" value="beta and beta-prime subunits of DNA dependent RNA-polymerase"/>
    <property type="match status" value="1"/>
</dbReference>
<dbReference type="Gene3D" id="3.90.1100.10">
    <property type="match status" value="1"/>
</dbReference>
<evidence type="ECO:0000256" key="6">
    <source>
        <dbReference type="SAM" id="MobiDB-lite"/>
    </source>
</evidence>
<dbReference type="GO" id="GO:0006351">
    <property type="term" value="P:DNA-templated transcription"/>
    <property type="evidence" value="ECO:0007669"/>
    <property type="project" value="InterPro"/>
</dbReference>
<protein>
    <recommendedName>
        <fullName evidence="1">DNA-directed RNA polymerase</fullName>
        <ecNumber evidence="1">2.7.7.6</ecNumber>
    </recommendedName>
</protein>
<name>X0S4Z0_9ZZZZ</name>
<keyword evidence="5" id="KW-0804">Transcription</keyword>
<gene>
    <name evidence="8" type="ORF">S01H1_11018</name>
</gene>
<dbReference type="EC" id="2.7.7.6" evidence="1"/>
<evidence type="ECO:0000256" key="3">
    <source>
        <dbReference type="ARBA" id="ARBA00022679"/>
    </source>
</evidence>
<dbReference type="GO" id="GO:0003677">
    <property type="term" value="F:DNA binding"/>
    <property type="evidence" value="ECO:0007669"/>
    <property type="project" value="InterPro"/>
</dbReference>
<evidence type="ECO:0000256" key="2">
    <source>
        <dbReference type="ARBA" id="ARBA00022478"/>
    </source>
</evidence>